<comment type="caution">
    <text evidence="1">The sequence shown here is derived from an EMBL/GenBank/DDBJ whole genome shotgun (WGS) entry which is preliminary data.</text>
</comment>
<name>A0ABQ2JLD6_9DEIO</name>
<proteinExistence type="predicted"/>
<dbReference type="EMBL" id="BMOR01000041">
    <property type="protein sequence ID" value="GGN47480.1"/>
    <property type="molecule type" value="Genomic_DNA"/>
</dbReference>
<gene>
    <name evidence="1" type="ORF">GCM10010842_38990</name>
</gene>
<dbReference type="Proteomes" id="UP000645517">
    <property type="component" value="Unassembled WGS sequence"/>
</dbReference>
<keyword evidence="2" id="KW-1185">Reference proteome</keyword>
<protein>
    <submittedName>
        <fullName evidence="1">Uncharacterized protein</fullName>
    </submittedName>
</protein>
<evidence type="ECO:0000313" key="2">
    <source>
        <dbReference type="Proteomes" id="UP000645517"/>
    </source>
</evidence>
<sequence length="69" mass="7672">MLTLNLCRLEALRAAEGGQNLVFSLEDMKRRAYNALLAQVILSKLDLSARFEELEHLPSSPLNFGLKAA</sequence>
<reference evidence="2" key="1">
    <citation type="journal article" date="2019" name="Int. J. Syst. Evol. Microbiol.">
        <title>The Global Catalogue of Microorganisms (GCM) 10K type strain sequencing project: providing services to taxonomists for standard genome sequencing and annotation.</title>
        <authorList>
            <consortium name="The Broad Institute Genomics Platform"/>
            <consortium name="The Broad Institute Genome Sequencing Center for Infectious Disease"/>
            <person name="Wu L."/>
            <person name="Ma J."/>
        </authorList>
    </citation>
    <scope>NUCLEOTIDE SEQUENCE [LARGE SCALE GENOMIC DNA]</scope>
    <source>
        <strain evidence="2">JCM 16918</strain>
    </source>
</reference>
<organism evidence="1 2">
    <name type="scientific">Deinococcus daejeonensis</name>
    <dbReference type="NCBI Taxonomy" id="1007098"/>
    <lineage>
        <taxon>Bacteria</taxon>
        <taxon>Thermotogati</taxon>
        <taxon>Deinococcota</taxon>
        <taxon>Deinococci</taxon>
        <taxon>Deinococcales</taxon>
        <taxon>Deinococcaceae</taxon>
        <taxon>Deinococcus</taxon>
    </lineage>
</organism>
<evidence type="ECO:0000313" key="1">
    <source>
        <dbReference type="EMBL" id="GGN47480.1"/>
    </source>
</evidence>
<accession>A0ABQ2JLD6</accession>